<accession>A0A6C0DVL0</accession>
<evidence type="ECO:0000313" key="1">
    <source>
        <dbReference type="EMBL" id="QHT20502.1"/>
    </source>
</evidence>
<organism evidence="1">
    <name type="scientific">viral metagenome</name>
    <dbReference type="NCBI Taxonomy" id="1070528"/>
    <lineage>
        <taxon>unclassified sequences</taxon>
        <taxon>metagenomes</taxon>
        <taxon>organismal metagenomes</taxon>
    </lineage>
</organism>
<proteinExistence type="predicted"/>
<sequence>MNTNSLLLQLKSGFISETSIPSEYLLISEVVDAIYEYNWYVGPQSMSGWITLVRYINNSS</sequence>
<name>A0A6C0DVL0_9ZZZZ</name>
<reference evidence="1" key="1">
    <citation type="journal article" date="2020" name="Nature">
        <title>Giant virus diversity and host interactions through global metagenomics.</title>
        <authorList>
            <person name="Schulz F."/>
            <person name="Roux S."/>
            <person name="Paez-Espino D."/>
            <person name="Jungbluth S."/>
            <person name="Walsh D.A."/>
            <person name="Denef V.J."/>
            <person name="McMahon K.D."/>
            <person name="Konstantinidis K.T."/>
            <person name="Eloe-Fadrosh E.A."/>
            <person name="Kyrpides N.C."/>
            <person name="Woyke T."/>
        </authorList>
    </citation>
    <scope>NUCLEOTIDE SEQUENCE</scope>
    <source>
        <strain evidence="1">GVMAG-M-3300023174-60</strain>
    </source>
</reference>
<protein>
    <submittedName>
        <fullName evidence="1">Uncharacterized protein</fullName>
    </submittedName>
</protein>
<dbReference type="AlphaFoldDB" id="A0A6C0DVL0"/>
<dbReference type="EMBL" id="MN739678">
    <property type="protein sequence ID" value="QHT20502.1"/>
    <property type="molecule type" value="Genomic_DNA"/>
</dbReference>